<keyword evidence="4" id="KW-0539">Nucleus</keyword>
<protein>
    <recommendedName>
        <fullName evidence="2">DNA polymerase delta subunit 3</fullName>
    </recommendedName>
</protein>
<dbReference type="Gene3D" id="3.90.1030.20">
    <property type="entry name" value="DNA polymerase delta, p66 (Cdc27) subunit, wHTH domain"/>
    <property type="match status" value="1"/>
</dbReference>
<evidence type="ECO:0000313" key="6">
    <source>
        <dbReference type="EMBL" id="KAK0554565.1"/>
    </source>
</evidence>
<feature type="compositionally biased region" description="Low complexity" evidence="5">
    <location>
        <begin position="385"/>
        <end position="396"/>
    </location>
</feature>
<dbReference type="GO" id="GO:0043625">
    <property type="term" value="C:delta DNA polymerase complex"/>
    <property type="evidence" value="ECO:0007669"/>
    <property type="project" value="InterPro"/>
</dbReference>
<feature type="compositionally biased region" description="Polar residues" evidence="5">
    <location>
        <begin position="98"/>
        <end position="115"/>
    </location>
</feature>
<reference evidence="6" key="1">
    <citation type="journal article" date="2023" name="PhytoFront">
        <title>Draft Genome Resources of Seven Strains of Tilletia horrida, Causal Agent of Kernel Smut of Rice.</title>
        <authorList>
            <person name="Khanal S."/>
            <person name="Antony Babu S."/>
            <person name="Zhou X.G."/>
        </authorList>
    </citation>
    <scope>NUCLEOTIDE SEQUENCE</scope>
    <source>
        <strain evidence="6">TX6</strain>
    </source>
</reference>
<dbReference type="GO" id="GO:1904161">
    <property type="term" value="P:DNA synthesis involved in UV-damage excision repair"/>
    <property type="evidence" value="ECO:0007669"/>
    <property type="project" value="TreeGrafter"/>
</dbReference>
<feature type="compositionally biased region" description="Low complexity" evidence="5">
    <location>
        <begin position="293"/>
        <end position="307"/>
    </location>
</feature>
<comment type="subcellular location">
    <subcellularLocation>
        <location evidence="1">Nucleus</location>
    </subcellularLocation>
</comment>
<dbReference type="GO" id="GO:0006297">
    <property type="term" value="P:nucleotide-excision repair, DNA gap filling"/>
    <property type="evidence" value="ECO:0007669"/>
    <property type="project" value="TreeGrafter"/>
</dbReference>
<accession>A0AAN6JVC1</accession>
<dbReference type="Proteomes" id="UP001176517">
    <property type="component" value="Unassembled WGS sequence"/>
</dbReference>
<feature type="region of interest" description="Disordered" evidence="5">
    <location>
        <begin position="71"/>
        <end position="118"/>
    </location>
</feature>
<evidence type="ECO:0000256" key="2">
    <source>
        <dbReference type="ARBA" id="ARBA00017589"/>
    </source>
</evidence>
<dbReference type="GO" id="GO:0003887">
    <property type="term" value="F:DNA-directed DNA polymerase activity"/>
    <property type="evidence" value="ECO:0007669"/>
    <property type="project" value="TreeGrafter"/>
</dbReference>
<sequence>MDDFLTAWVLHDAKLMTYRLLSRERGIHVQDAKTALQGFYERTVKKKTLALSALYVVKGILKEESAGIPSYHLEGTSAGSQEEDTPMREQDDDAGPGPSQSASQLQQTKADSSLSRYAKSAPPIAAPELVPRKQLLLVSADKLEETKARFDTITTSHIYSLAPGPDPDSKTAKADGQGALSLAQAALKQIPLLATIQNELHTRKDYVIAWERAQRGRDLGVIWNDSIVEDFSPNFVPAQAAAPAAPAKAGLSEKKSAAKAQPVKTEKADSKATSSKSAFQITNRKSEPPKPVAPTAVAEAAAVAPVAERVDAGPSKKQKPAEEPTPPPVRSETKPVKAGYKVTNSKYKVTGSAKRQREEDEADEDETPKPPLAPAARRQQHRADAAAAPEPPKAAAGNRSSSGPAAVPAPPPKPKTGFGSGAGSGSGFGKSGSGSGGGAAKKPVDKRQQTLGSFFKKKT</sequence>
<comment type="caution">
    <text evidence="6">The sequence shown here is derived from an EMBL/GenBank/DDBJ whole genome shotgun (WGS) entry which is preliminary data.</text>
</comment>
<dbReference type="AlphaFoldDB" id="A0AAN6JVC1"/>
<dbReference type="InterPro" id="IPR019038">
    <property type="entry name" value="POLD3"/>
</dbReference>
<feature type="compositionally biased region" description="Gly residues" evidence="5">
    <location>
        <begin position="418"/>
        <end position="439"/>
    </location>
</feature>
<feature type="region of interest" description="Disordered" evidence="5">
    <location>
        <begin position="246"/>
        <end position="459"/>
    </location>
</feature>
<dbReference type="EMBL" id="JAPDMZ010000036">
    <property type="protein sequence ID" value="KAK0554565.1"/>
    <property type="molecule type" value="Genomic_DNA"/>
</dbReference>
<dbReference type="InterPro" id="IPR041913">
    <property type="entry name" value="POLD3_sf"/>
</dbReference>
<evidence type="ECO:0000256" key="4">
    <source>
        <dbReference type="ARBA" id="ARBA00023242"/>
    </source>
</evidence>
<dbReference type="GO" id="GO:0006271">
    <property type="term" value="P:DNA strand elongation involved in DNA replication"/>
    <property type="evidence" value="ECO:0007669"/>
    <property type="project" value="TreeGrafter"/>
</dbReference>
<organism evidence="6 7">
    <name type="scientific">Tilletia horrida</name>
    <dbReference type="NCBI Taxonomy" id="155126"/>
    <lineage>
        <taxon>Eukaryota</taxon>
        <taxon>Fungi</taxon>
        <taxon>Dikarya</taxon>
        <taxon>Basidiomycota</taxon>
        <taxon>Ustilaginomycotina</taxon>
        <taxon>Exobasidiomycetes</taxon>
        <taxon>Tilletiales</taxon>
        <taxon>Tilletiaceae</taxon>
        <taxon>Tilletia</taxon>
    </lineage>
</organism>
<evidence type="ECO:0000313" key="7">
    <source>
        <dbReference type="Proteomes" id="UP001176517"/>
    </source>
</evidence>
<evidence type="ECO:0000256" key="1">
    <source>
        <dbReference type="ARBA" id="ARBA00004123"/>
    </source>
</evidence>
<gene>
    <name evidence="6" type="primary">cdc27</name>
    <name evidence="6" type="ORF">OC846_002041</name>
</gene>
<proteinExistence type="predicted"/>
<dbReference type="Pfam" id="PF09507">
    <property type="entry name" value="CDC27"/>
    <property type="match status" value="1"/>
</dbReference>
<keyword evidence="3" id="KW-0235">DNA replication</keyword>
<evidence type="ECO:0000256" key="5">
    <source>
        <dbReference type="SAM" id="MobiDB-lite"/>
    </source>
</evidence>
<keyword evidence="7" id="KW-1185">Reference proteome</keyword>
<dbReference type="PANTHER" id="PTHR17598">
    <property type="entry name" value="DNA POLYMERASE DELTA SUBUNIT 3"/>
    <property type="match status" value="1"/>
</dbReference>
<name>A0AAN6JVC1_9BASI</name>
<evidence type="ECO:0000256" key="3">
    <source>
        <dbReference type="ARBA" id="ARBA00022705"/>
    </source>
</evidence>
<dbReference type="PANTHER" id="PTHR17598:SF13">
    <property type="entry name" value="DNA POLYMERASE DELTA SUBUNIT 3"/>
    <property type="match status" value="1"/>
</dbReference>